<dbReference type="AlphaFoldDB" id="A0AAV2FSI4"/>
<accession>A0AAV2FSI4</accession>
<proteinExistence type="predicted"/>
<protein>
    <recommendedName>
        <fullName evidence="4">Transposase</fullName>
    </recommendedName>
</protein>
<evidence type="ECO:0000313" key="3">
    <source>
        <dbReference type="Proteomes" id="UP001497516"/>
    </source>
</evidence>
<evidence type="ECO:0000313" key="2">
    <source>
        <dbReference type="EMBL" id="CAL1401299.1"/>
    </source>
</evidence>
<sequence length="121" mass="13669">MIKDDAANERHAKILEIMEANPDFTALEVVEATLEQKRGHVIYFGGGLRPKDLKSSTSTKDATDANLEAQLRRLDEETEALQRSVIELKGIVAEQVEEMANLKGEMKKLQEMFDSSQNRQH</sequence>
<dbReference type="PANTHER" id="PTHR33499:SF11">
    <property type="entry name" value="NO APICAL MERISTEM-ASSOCIATED C-TERMINAL DOMAIN-CONTAINING PROTEIN"/>
    <property type="match status" value="1"/>
</dbReference>
<organism evidence="2 3">
    <name type="scientific">Linum trigynum</name>
    <dbReference type="NCBI Taxonomy" id="586398"/>
    <lineage>
        <taxon>Eukaryota</taxon>
        <taxon>Viridiplantae</taxon>
        <taxon>Streptophyta</taxon>
        <taxon>Embryophyta</taxon>
        <taxon>Tracheophyta</taxon>
        <taxon>Spermatophyta</taxon>
        <taxon>Magnoliopsida</taxon>
        <taxon>eudicotyledons</taxon>
        <taxon>Gunneridae</taxon>
        <taxon>Pentapetalae</taxon>
        <taxon>rosids</taxon>
        <taxon>fabids</taxon>
        <taxon>Malpighiales</taxon>
        <taxon>Linaceae</taxon>
        <taxon>Linum</taxon>
    </lineage>
</organism>
<dbReference type="EMBL" id="OZ034820">
    <property type="protein sequence ID" value="CAL1401299.1"/>
    <property type="molecule type" value="Genomic_DNA"/>
</dbReference>
<evidence type="ECO:0000256" key="1">
    <source>
        <dbReference type="SAM" id="Coils"/>
    </source>
</evidence>
<dbReference type="Proteomes" id="UP001497516">
    <property type="component" value="Chromosome 7"/>
</dbReference>
<reference evidence="2 3" key="1">
    <citation type="submission" date="2024-04" db="EMBL/GenBank/DDBJ databases">
        <authorList>
            <person name="Fracassetti M."/>
        </authorList>
    </citation>
    <scope>NUCLEOTIDE SEQUENCE [LARGE SCALE GENOMIC DNA]</scope>
</reference>
<evidence type="ECO:0008006" key="4">
    <source>
        <dbReference type="Google" id="ProtNLM"/>
    </source>
</evidence>
<gene>
    <name evidence="2" type="ORF">LTRI10_LOCUS41365</name>
</gene>
<keyword evidence="3" id="KW-1185">Reference proteome</keyword>
<feature type="coiled-coil region" evidence="1">
    <location>
        <begin position="64"/>
        <end position="119"/>
    </location>
</feature>
<dbReference type="PANTHER" id="PTHR33499">
    <property type="entry name" value="OS12G0282400 PROTEIN-RELATED"/>
    <property type="match status" value="1"/>
</dbReference>
<name>A0AAV2FSI4_9ROSI</name>
<keyword evidence="1" id="KW-0175">Coiled coil</keyword>